<name>A0A7J0BN80_9BACT</name>
<dbReference type="PANTHER" id="PTHR43312">
    <property type="entry name" value="D-THREO-ALDOSE 1-DEHYDROGENASE"/>
    <property type="match status" value="1"/>
</dbReference>
<dbReference type="SUPFAM" id="SSF51430">
    <property type="entry name" value="NAD(P)-linked oxidoreductase"/>
    <property type="match status" value="1"/>
</dbReference>
<evidence type="ECO:0000259" key="1">
    <source>
        <dbReference type="Pfam" id="PF00248"/>
    </source>
</evidence>
<dbReference type="InterPro" id="IPR023210">
    <property type="entry name" value="NADP_OxRdtase_dom"/>
</dbReference>
<dbReference type="InterPro" id="IPR036812">
    <property type="entry name" value="NAD(P)_OxRdtase_dom_sf"/>
</dbReference>
<feature type="domain" description="NADP-dependent oxidoreductase" evidence="1">
    <location>
        <begin position="1"/>
        <end position="150"/>
    </location>
</feature>
<proteinExistence type="predicted"/>
<protein>
    <recommendedName>
        <fullName evidence="1">NADP-dependent oxidoreductase domain-containing protein</fullName>
    </recommendedName>
</protein>
<dbReference type="Pfam" id="PF00248">
    <property type="entry name" value="Aldo_ket_red"/>
    <property type="match status" value="1"/>
</dbReference>
<comment type="caution">
    <text evidence="2">The sequence shown here is derived from an EMBL/GenBank/DDBJ whole genome shotgun (WGS) entry which is preliminary data.</text>
</comment>
<sequence length="171" mass="19321">MAEARNSGMARSIGVSVYTPRRAIEALKNKLITQIQLPANIVDRRFSKQYVFEMAEEQGKQVFIRGALLQGVLCLNPDQLPQRVQHAATMLEEYIEFCRRHGLAPAAAALTYLKNKFSSAFVLFGAETEEQVVQNIGYWKTAVPSGFMEEADLLFKEQDELVLNPSNWPKK</sequence>
<dbReference type="InterPro" id="IPR053135">
    <property type="entry name" value="AKR2_Oxidoreductase"/>
</dbReference>
<accession>A0A7J0BN80</accession>
<dbReference type="AlphaFoldDB" id="A0A7J0BN80"/>
<dbReference type="EMBL" id="BLVO01000016">
    <property type="protein sequence ID" value="GFM35140.1"/>
    <property type="molecule type" value="Genomic_DNA"/>
</dbReference>
<evidence type="ECO:0000313" key="3">
    <source>
        <dbReference type="Proteomes" id="UP000503840"/>
    </source>
</evidence>
<evidence type="ECO:0000313" key="2">
    <source>
        <dbReference type="EMBL" id="GFM35140.1"/>
    </source>
</evidence>
<organism evidence="2 3">
    <name type="scientific">Desulfovibrio subterraneus</name>
    <dbReference type="NCBI Taxonomy" id="2718620"/>
    <lineage>
        <taxon>Bacteria</taxon>
        <taxon>Pseudomonadati</taxon>
        <taxon>Thermodesulfobacteriota</taxon>
        <taxon>Desulfovibrionia</taxon>
        <taxon>Desulfovibrionales</taxon>
        <taxon>Desulfovibrionaceae</taxon>
        <taxon>Desulfovibrio</taxon>
    </lineage>
</organism>
<dbReference type="Proteomes" id="UP000503840">
    <property type="component" value="Unassembled WGS sequence"/>
</dbReference>
<gene>
    <name evidence="2" type="ORF">DSM101010T_35050</name>
</gene>
<keyword evidence="3" id="KW-1185">Reference proteome</keyword>
<reference evidence="2 3" key="1">
    <citation type="submission" date="2020-05" db="EMBL/GenBank/DDBJ databases">
        <title>Draft genome sequence of Desulfovibrio sp. strain HN2T.</title>
        <authorList>
            <person name="Ueno A."/>
            <person name="Tamazawa S."/>
            <person name="Tamamura S."/>
            <person name="Murakami T."/>
            <person name="Kiyama T."/>
            <person name="Inomata H."/>
            <person name="Amano Y."/>
            <person name="Miyakawa K."/>
            <person name="Tamaki H."/>
            <person name="Naganuma T."/>
            <person name="Kaneko K."/>
        </authorList>
    </citation>
    <scope>NUCLEOTIDE SEQUENCE [LARGE SCALE GENOMIC DNA]</scope>
    <source>
        <strain evidence="2 3">HN2</strain>
    </source>
</reference>
<dbReference type="Gene3D" id="3.20.20.100">
    <property type="entry name" value="NADP-dependent oxidoreductase domain"/>
    <property type="match status" value="1"/>
</dbReference>
<dbReference type="PANTHER" id="PTHR43312:SF1">
    <property type="entry name" value="NADP-DEPENDENT OXIDOREDUCTASE DOMAIN-CONTAINING PROTEIN"/>
    <property type="match status" value="1"/>
</dbReference>